<dbReference type="AlphaFoldDB" id="A0A250G5Z8"/>
<protein>
    <submittedName>
        <fullName evidence="2">Alpha/beta hydrolase</fullName>
    </submittedName>
</protein>
<dbReference type="GO" id="GO:0016787">
    <property type="term" value="F:hydrolase activity"/>
    <property type="evidence" value="ECO:0007669"/>
    <property type="project" value="UniProtKB-KW"/>
</dbReference>
<evidence type="ECO:0000313" key="3">
    <source>
        <dbReference type="Proteomes" id="UP000243136"/>
    </source>
</evidence>
<dbReference type="InterPro" id="IPR050266">
    <property type="entry name" value="AB_hydrolase_sf"/>
</dbReference>
<sequence>MKSDRHTSFFYTQKGKGKAVILLHGFLENHTIWEKFAEELSATHRVITPDLAGHGKTPCFSETHPMEMMAEGIFEILQAEKIKDCILVGHSMGGYVSLAFAEKYPDQVKGIVLMNSTAAADSIEKQKNREKAIRVATANKADFIKVAIPNLFSARNRQTQTESINQIVEKALLTPLCGIVAASRAMKIRKDHINLLTRLDVPKLYICGAEDTLIPTDEISQQAELVKANYQIVEGGHMSYLESPHQTLSILKTFLNEI</sequence>
<dbReference type="RefSeq" id="WP_095917931.1">
    <property type="nucleotide sequence ID" value="NZ_CP022388.1"/>
</dbReference>
<accession>A0A250G5Z8</accession>
<gene>
    <name evidence="2" type="ORF">CGC56_04735</name>
</gene>
<proteinExistence type="predicted"/>
<dbReference type="SUPFAM" id="SSF53474">
    <property type="entry name" value="alpha/beta-Hydrolases"/>
    <property type="match status" value="1"/>
</dbReference>
<dbReference type="EMBL" id="CP022388">
    <property type="protein sequence ID" value="ATA92764.1"/>
    <property type="molecule type" value="Genomic_DNA"/>
</dbReference>
<dbReference type="InterPro" id="IPR000073">
    <property type="entry name" value="AB_hydrolase_1"/>
</dbReference>
<organism evidence="2 3">
    <name type="scientific">Capnocytophaga canimorsus</name>
    <dbReference type="NCBI Taxonomy" id="28188"/>
    <lineage>
        <taxon>Bacteria</taxon>
        <taxon>Pseudomonadati</taxon>
        <taxon>Bacteroidota</taxon>
        <taxon>Flavobacteriia</taxon>
        <taxon>Flavobacteriales</taxon>
        <taxon>Flavobacteriaceae</taxon>
        <taxon>Capnocytophaga</taxon>
    </lineage>
</organism>
<dbReference type="Pfam" id="PF00561">
    <property type="entry name" value="Abhydrolase_1"/>
    <property type="match status" value="1"/>
</dbReference>
<dbReference type="PRINTS" id="PR00111">
    <property type="entry name" value="ABHYDROLASE"/>
</dbReference>
<dbReference type="PANTHER" id="PTHR43798:SF20">
    <property type="entry name" value="2-SUCCINYL-6-HYDROXY-2,4-CYCLOHEXADIENE-1-CARBOXYLATE SYNTHASE-RELATED"/>
    <property type="match status" value="1"/>
</dbReference>
<dbReference type="InterPro" id="IPR029058">
    <property type="entry name" value="AB_hydrolase_fold"/>
</dbReference>
<evidence type="ECO:0000259" key="1">
    <source>
        <dbReference type="Pfam" id="PF00561"/>
    </source>
</evidence>
<keyword evidence="2" id="KW-0378">Hydrolase</keyword>
<evidence type="ECO:0000313" key="2">
    <source>
        <dbReference type="EMBL" id="ATA92764.1"/>
    </source>
</evidence>
<dbReference type="Proteomes" id="UP000243136">
    <property type="component" value="Chromosome"/>
</dbReference>
<reference evidence="3" key="1">
    <citation type="submission" date="2017-06" db="EMBL/GenBank/DDBJ databases">
        <title>Capnocytophaga spp. assemblies.</title>
        <authorList>
            <person name="Gulvik C.A."/>
        </authorList>
    </citation>
    <scope>NUCLEOTIDE SEQUENCE [LARGE SCALE GENOMIC DNA]</scope>
    <source>
        <strain evidence="3">H5594</strain>
    </source>
</reference>
<dbReference type="GO" id="GO:0016020">
    <property type="term" value="C:membrane"/>
    <property type="evidence" value="ECO:0007669"/>
    <property type="project" value="TreeGrafter"/>
</dbReference>
<dbReference type="PANTHER" id="PTHR43798">
    <property type="entry name" value="MONOACYLGLYCEROL LIPASE"/>
    <property type="match status" value="1"/>
</dbReference>
<feature type="domain" description="AB hydrolase-1" evidence="1">
    <location>
        <begin position="19"/>
        <end position="121"/>
    </location>
</feature>
<name>A0A250G5Z8_9FLAO</name>
<dbReference type="Gene3D" id="3.40.50.1820">
    <property type="entry name" value="alpha/beta hydrolase"/>
    <property type="match status" value="1"/>
</dbReference>